<sequence length="149" mass="16691">MDLVIGTPCKVEADDHTDRMETDRIEVVAREADKIEVVAQEVDRIQVVAGQADRIEDVAQEADRMDIVAGRTDRIEVVAREAADHLSLLQQEEEQEEEEDGSLTVAREGKVVTEGEEEEGQCFELEIPLFNSTIVPDHNRAFGTKETDK</sequence>
<accession>A0AAE1GJR1</accession>
<protein>
    <submittedName>
        <fullName evidence="2">Uncharacterized protein</fullName>
    </submittedName>
</protein>
<evidence type="ECO:0000313" key="2">
    <source>
        <dbReference type="EMBL" id="KAK3893146.1"/>
    </source>
</evidence>
<feature type="compositionally biased region" description="Acidic residues" evidence="1">
    <location>
        <begin position="91"/>
        <end position="101"/>
    </location>
</feature>
<evidence type="ECO:0000256" key="1">
    <source>
        <dbReference type="SAM" id="MobiDB-lite"/>
    </source>
</evidence>
<evidence type="ECO:0000313" key="3">
    <source>
        <dbReference type="Proteomes" id="UP001286313"/>
    </source>
</evidence>
<dbReference type="Proteomes" id="UP001286313">
    <property type="component" value="Unassembled WGS sequence"/>
</dbReference>
<reference evidence="2" key="1">
    <citation type="submission" date="2023-10" db="EMBL/GenBank/DDBJ databases">
        <title>Genome assemblies of two species of porcelain crab, Petrolisthes cinctipes and Petrolisthes manimaculis (Anomura: Porcellanidae).</title>
        <authorList>
            <person name="Angst P."/>
        </authorList>
    </citation>
    <scope>NUCLEOTIDE SEQUENCE</scope>
    <source>
        <strain evidence="2">PB745_01</strain>
        <tissue evidence="2">Gill</tissue>
    </source>
</reference>
<name>A0AAE1GJR1_PETCI</name>
<proteinExistence type="predicted"/>
<gene>
    <name evidence="2" type="ORF">Pcinc_003017</name>
</gene>
<comment type="caution">
    <text evidence="2">The sequence shown here is derived from an EMBL/GenBank/DDBJ whole genome shotgun (WGS) entry which is preliminary data.</text>
</comment>
<organism evidence="2 3">
    <name type="scientific">Petrolisthes cinctipes</name>
    <name type="common">Flat porcelain crab</name>
    <dbReference type="NCBI Taxonomy" id="88211"/>
    <lineage>
        <taxon>Eukaryota</taxon>
        <taxon>Metazoa</taxon>
        <taxon>Ecdysozoa</taxon>
        <taxon>Arthropoda</taxon>
        <taxon>Crustacea</taxon>
        <taxon>Multicrustacea</taxon>
        <taxon>Malacostraca</taxon>
        <taxon>Eumalacostraca</taxon>
        <taxon>Eucarida</taxon>
        <taxon>Decapoda</taxon>
        <taxon>Pleocyemata</taxon>
        <taxon>Anomura</taxon>
        <taxon>Galatheoidea</taxon>
        <taxon>Porcellanidae</taxon>
        <taxon>Petrolisthes</taxon>
    </lineage>
</organism>
<dbReference type="EMBL" id="JAWQEG010000223">
    <property type="protein sequence ID" value="KAK3893146.1"/>
    <property type="molecule type" value="Genomic_DNA"/>
</dbReference>
<dbReference type="AlphaFoldDB" id="A0AAE1GJR1"/>
<feature type="region of interest" description="Disordered" evidence="1">
    <location>
        <begin position="88"/>
        <end position="119"/>
    </location>
</feature>
<keyword evidence="3" id="KW-1185">Reference proteome</keyword>